<dbReference type="GO" id="GO:0016779">
    <property type="term" value="F:nucleotidyltransferase activity"/>
    <property type="evidence" value="ECO:0007669"/>
    <property type="project" value="UniProtKB-KW"/>
</dbReference>
<dbReference type="GO" id="GO:0046872">
    <property type="term" value="F:metal ion binding"/>
    <property type="evidence" value="ECO:0007669"/>
    <property type="project" value="UniProtKB-KW"/>
</dbReference>
<reference evidence="9 10" key="1">
    <citation type="submission" date="2017-04" db="EMBL/GenBank/DDBJ databases">
        <title>Compelte genome sequence of WV33.</title>
        <authorList>
            <person name="Lee P.C."/>
        </authorList>
    </citation>
    <scope>NUCLEOTIDE SEQUENCE [LARGE SCALE GENOMIC DNA]</scope>
    <source>
        <strain evidence="9 10">WV33</strain>
    </source>
</reference>
<dbReference type="GO" id="GO:0005524">
    <property type="term" value="F:ATP binding"/>
    <property type="evidence" value="ECO:0007669"/>
    <property type="project" value="UniProtKB-KW"/>
</dbReference>
<dbReference type="InterPro" id="IPR041633">
    <property type="entry name" value="Polbeta"/>
</dbReference>
<keyword evidence="4" id="KW-0479">Metal-binding</keyword>
<accession>A0A2S1LG63</accession>
<evidence type="ECO:0000256" key="4">
    <source>
        <dbReference type="ARBA" id="ARBA00022723"/>
    </source>
</evidence>
<name>A0A2S1LG63_9FLAO</name>
<dbReference type="InterPro" id="IPR052038">
    <property type="entry name" value="Type-VII_TA_antitoxin"/>
</dbReference>
<protein>
    <submittedName>
        <fullName evidence="9">Nucleotidyltransferase</fullName>
    </submittedName>
</protein>
<organism evidence="9 10">
    <name type="scientific">Flavobacterium faecale</name>
    <dbReference type="NCBI Taxonomy" id="1355330"/>
    <lineage>
        <taxon>Bacteria</taxon>
        <taxon>Pseudomonadati</taxon>
        <taxon>Bacteroidota</taxon>
        <taxon>Flavobacteriia</taxon>
        <taxon>Flavobacteriales</taxon>
        <taxon>Flavobacteriaceae</taxon>
        <taxon>Flavobacterium</taxon>
    </lineage>
</organism>
<comment type="cofactor">
    <cofactor evidence="1">
        <name>Mg(2+)</name>
        <dbReference type="ChEBI" id="CHEBI:18420"/>
    </cofactor>
</comment>
<dbReference type="Pfam" id="PF18765">
    <property type="entry name" value="Polbeta"/>
    <property type="match status" value="1"/>
</dbReference>
<evidence type="ECO:0000256" key="3">
    <source>
        <dbReference type="ARBA" id="ARBA00022695"/>
    </source>
</evidence>
<dbReference type="AlphaFoldDB" id="A0A2S1LG63"/>
<evidence type="ECO:0000256" key="2">
    <source>
        <dbReference type="ARBA" id="ARBA00022679"/>
    </source>
</evidence>
<evidence type="ECO:0000313" key="10">
    <source>
        <dbReference type="Proteomes" id="UP000244527"/>
    </source>
</evidence>
<keyword evidence="3" id="KW-0548">Nucleotidyltransferase</keyword>
<evidence type="ECO:0000256" key="5">
    <source>
        <dbReference type="ARBA" id="ARBA00022741"/>
    </source>
</evidence>
<evidence type="ECO:0000313" key="9">
    <source>
        <dbReference type="EMBL" id="AWG22727.1"/>
    </source>
</evidence>
<dbReference type="OrthoDB" id="9793933at2"/>
<dbReference type="SUPFAM" id="SSF81301">
    <property type="entry name" value="Nucleotidyltransferase"/>
    <property type="match status" value="1"/>
</dbReference>
<dbReference type="PANTHER" id="PTHR33571">
    <property type="entry name" value="SSL8005 PROTEIN"/>
    <property type="match status" value="1"/>
</dbReference>
<keyword evidence="7" id="KW-0460">Magnesium</keyword>
<feature type="domain" description="Polymerase beta nucleotidyltransferase" evidence="8">
    <location>
        <begin position="11"/>
        <end position="98"/>
    </location>
</feature>
<keyword evidence="10" id="KW-1185">Reference proteome</keyword>
<keyword evidence="5" id="KW-0547">Nucleotide-binding</keyword>
<sequence length="99" mass="11634">MILIEQNIDRLKTICSTYNVDKMYLFGSALNSNFNDKSDIDFLVKFKPFDLSQYFDNYINLKENLKILFGREVDLLEEQTLKNPILINSINKSKELIYG</sequence>
<keyword evidence="2 9" id="KW-0808">Transferase</keyword>
<dbReference type="CDD" id="cd05403">
    <property type="entry name" value="NT_KNTase_like"/>
    <property type="match status" value="1"/>
</dbReference>
<dbReference type="Proteomes" id="UP000244527">
    <property type="component" value="Chromosome"/>
</dbReference>
<dbReference type="RefSeq" id="WP_108741644.1">
    <property type="nucleotide sequence ID" value="NZ_CP020918.1"/>
</dbReference>
<dbReference type="Gene3D" id="3.30.460.10">
    <property type="entry name" value="Beta Polymerase, domain 2"/>
    <property type="match status" value="1"/>
</dbReference>
<proteinExistence type="predicted"/>
<dbReference type="PANTHER" id="PTHR33571:SF12">
    <property type="entry name" value="BSL3053 PROTEIN"/>
    <property type="match status" value="1"/>
</dbReference>
<keyword evidence="6" id="KW-0067">ATP-binding</keyword>
<dbReference type="KEGG" id="ffa:FFWV33_14930"/>
<evidence type="ECO:0000256" key="7">
    <source>
        <dbReference type="ARBA" id="ARBA00022842"/>
    </source>
</evidence>
<gene>
    <name evidence="9" type="ORF">FFWV33_14930</name>
</gene>
<evidence type="ECO:0000256" key="6">
    <source>
        <dbReference type="ARBA" id="ARBA00022840"/>
    </source>
</evidence>
<evidence type="ECO:0000259" key="8">
    <source>
        <dbReference type="Pfam" id="PF18765"/>
    </source>
</evidence>
<dbReference type="InterPro" id="IPR043519">
    <property type="entry name" value="NT_sf"/>
</dbReference>
<evidence type="ECO:0000256" key="1">
    <source>
        <dbReference type="ARBA" id="ARBA00001946"/>
    </source>
</evidence>
<dbReference type="EMBL" id="CP020918">
    <property type="protein sequence ID" value="AWG22727.1"/>
    <property type="molecule type" value="Genomic_DNA"/>
</dbReference>